<feature type="compositionally biased region" description="Pro residues" evidence="8">
    <location>
        <begin position="259"/>
        <end position="270"/>
    </location>
</feature>
<feature type="region of interest" description="Disordered" evidence="8">
    <location>
        <begin position="21"/>
        <end position="41"/>
    </location>
</feature>
<comment type="subcellular location">
    <subcellularLocation>
        <location evidence="1">Golgi apparatus membrane</location>
        <topology evidence="1">Single-pass membrane protein</topology>
    </subcellularLocation>
</comment>
<dbReference type="InterPro" id="IPR019177">
    <property type="entry name" value="Golgin_subfamily_A_member_5"/>
</dbReference>
<dbReference type="Pfam" id="PF09787">
    <property type="entry name" value="Golgin_A5"/>
    <property type="match status" value="1"/>
</dbReference>
<keyword evidence="5 7" id="KW-0175">Coiled coil</keyword>
<evidence type="ECO:0000256" key="6">
    <source>
        <dbReference type="ARBA" id="ARBA00023136"/>
    </source>
</evidence>
<proteinExistence type="predicted"/>
<feature type="region of interest" description="Disordered" evidence="8">
    <location>
        <begin position="107"/>
        <end position="140"/>
    </location>
</feature>
<feature type="transmembrane region" description="Helical" evidence="9">
    <location>
        <begin position="869"/>
        <end position="891"/>
    </location>
</feature>
<feature type="compositionally biased region" description="Pro residues" evidence="8">
    <location>
        <begin position="281"/>
        <end position="299"/>
    </location>
</feature>
<evidence type="ECO:0000256" key="9">
    <source>
        <dbReference type="SAM" id="Phobius"/>
    </source>
</evidence>
<organism evidence="10 11">
    <name type="scientific">Paratrimastix pyriformis</name>
    <dbReference type="NCBI Taxonomy" id="342808"/>
    <lineage>
        <taxon>Eukaryota</taxon>
        <taxon>Metamonada</taxon>
        <taxon>Preaxostyla</taxon>
        <taxon>Paratrimastigidae</taxon>
        <taxon>Paratrimastix</taxon>
    </lineage>
</organism>
<dbReference type="PANTHER" id="PTHR13815">
    <property type="entry name" value="GOLGIN-84"/>
    <property type="match status" value="1"/>
</dbReference>
<protein>
    <submittedName>
        <fullName evidence="10">Golgin 84</fullName>
    </submittedName>
</protein>
<evidence type="ECO:0000256" key="1">
    <source>
        <dbReference type="ARBA" id="ARBA00004194"/>
    </source>
</evidence>
<evidence type="ECO:0000256" key="7">
    <source>
        <dbReference type="SAM" id="Coils"/>
    </source>
</evidence>
<keyword evidence="11" id="KW-1185">Reference proteome</keyword>
<evidence type="ECO:0000313" key="11">
    <source>
        <dbReference type="Proteomes" id="UP001141327"/>
    </source>
</evidence>
<name>A0ABQ8UE72_9EUKA</name>
<feature type="compositionally biased region" description="Basic and acidic residues" evidence="8">
    <location>
        <begin position="576"/>
        <end position="588"/>
    </location>
</feature>
<feature type="compositionally biased region" description="Pro residues" evidence="8">
    <location>
        <begin position="213"/>
        <end position="247"/>
    </location>
</feature>
<feature type="compositionally biased region" description="Basic and acidic residues" evidence="8">
    <location>
        <begin position="328"/>
        <end position="337"/>
    </location>
</feature>
<gene>
    <name evidence="10" type="ORF">PAPYR_6915</name>
</gene>
<sequence>MSGILRWAEKVLENVDQKYAGKTGEGVVGTERPPATSGGVDQISLAPPAAEMSFSSRQFQRSGKLMATKIPLSTTTASVPPTSSADDDAFFDALSSAFSKGTAMSAITEPPKNVTPLPTQPSSPLLPAVSPLPTSLVDSTTPGQITSADLASLFVNAGSADILAPASSPPHPYSAAPTPGASPRPPLPPEIPTTGEQTPRALDGSSSSAAAIPPSPTPSPAPLVPVNPIAIPPTPTNPSPEPSPPAVVPVGSQPATPRSVPPSPTPPLQPSPRAAASAAPPHSPASSPAPLPPLAPRVPPLALGTKAEAITPAAVPNNSAATETGAPDSDRGRKREPTPQVLSAHSSRPGPAAGRTETLLAEKTQLCKELATRLDEVTQLRSLQARVDELELDCQRQHSRMELLKNAFTAAKEETKASVKSHDLRPITTQALAVELKAARTVSTQQESDVSTERRMAQQQIVALGGALKALQSETALQINGWKASLKFLQQREQARRALLPLVLEGERAEMSRSVVAAQRQCDEQSHRMEYLEQRSRGLESELARARAELRDYRQRATAVLEEKDRQIADLQRAAQGDHPERAEKDGEAAQGPQEGAERKDPDPEAERLKKECHRLQEELASVRDIVRDTTEQSAAREQQLQMDLATARQRVAEIQTAAEREQLLSKTLTRDVAQKANQLAFLQAELEQERQRAQVLQQQVQQQIQQQRKKLLAIPRLDDRDDDFDEGCRGGTAEREMAQSRLRALSEQLLERQIQIETLSSEKASLQLMVEKLSRLGSAASSATSSATRKISMGGPMAAVPFPTPALDTVPPPGSTPPLVNPPLDDFTLLTSLAPMWAFEHPAVSRAICGNFDNGSEHTIHVLRRNPIMRVAVVLYVLFLQLYFIFSLTLRR</sequence>
<dbReference type="PRINTS" id="PR01217">
    <property type="entry name" value="PRICHEXTENSN"/>
</dbReference>
<feature type="compositionally biased region" description="Basic and acidic residues" evidence="8">
    <location>
        <begin position="596"/>
        <end position="608"/>
    </location>
</feature>
<dbReference type="PANTHER" id="PTHR13815:SF7">
    <property type="entry name" value="GOLGIN SUBFAMILY A MEMBER 5"/>
    <property type="match status" value="1"/>
</dbReference>
<keyword evidence="2 9" id="KW-0812">Transmembrane</keyword>
<feature type="region of interest" description="Disordered" evidence="8">
    <location>
        <begin position="564"/>
        <end position="608"/>
    </location>
</feature>
<feature type="compositionally biased region" description="Low complexity" evidence="8">
    <location>
        <begin position="248"/>
        <end position="258"/>
    </location>
</feature>
<feature type="coiled-coil region" evidence="7">
    <location>
        <begin position="743"/>
        <end position="777"/>
    </location>
</feature>
<keyword evidence="6 9" id="KW-0472">Membrane</keyword>
<feature type="coiled-coil region" evidence="7">
    <location>
        <begin position="380"/>
        <end position="407"/>
    </location>
</feature>
<feature type="compositionally biased region" description="Low complexity" evidence="8">
    <location>
        <begin position="115"/>
        <end position="136"/>
    </location>
</feature>
<dbReference type="Proteomes" id="UP001141327">
    <property type="component" value="Unassembled WGS sequence"/>
</dbReference>
<evidence type="ECO:0000256" key="8">
    <source>
        <dbReference type="SAM" id="MobiDB-lite"/>
    </source>
</evidence>
<feature type="compositionally biased region" description="Pro residues" evidence="8">
    <location>
        <begin position="180"/>
        <end position="191"/>
    </location>
</feature>
<feature type="compositionally biased region" description="Low complexity" evidence="8">
    <location>
        <begin position="271"/>
        <end position="280"/>
    </location>
</feature>
<keyword evidence="4" id="KW-0333">Golgi apparatus</keyword>
<dbReference type="EMBL" id="JAPMOS010000044">
    <property type="protein sequence ID" value="KAJ4457559.1"/>
    <property type="molecule type" value="Genomic_DNA"/>
</dbReference>
<accession>A0ABQ8UE72</accession>
<evidence type="ECO:0000256" key="4">
    <source>
        <dbReference type="ARBA" id="ARBA00023034"/>
    </source>
</evidence>
<feature type="region of interest" description="Disordered" evidence="8">
    <location>
        <begin position="165"/>
        <end position="355"/>
    </location>
</feature>
<evidence type="ECO:0000256" key="5">
    <source>
        <dbReference type="ARBA" id="ARBA00023054"/>
    </source>
</evidence>
<keyword evidence="3 9" id="KW-1133">Transmembrane helix</keyword>
<evidence type="ECO:0000256" key="2">
    <source>
        <dbReference type="ARBA" id="ARBA00022692"/>
    </source>
</evidence>
<reference evidence="10" key="1">
    <citation type="journal article" date="2022" name="bioRxiv">
        <title>Genomics of Preaxostyla Flagellates Illuminates Evolutionary Transitions and the Path Towards Mitochondrial Loss.</title>
        <authorList>
            <person name="Novak L.V.F."/>
            <person name="Treitli S.C."/>
            <person name="Pyrih J."/>
            <person name="Halakuc P."/>
            <person name="Pipaliya S.V."/>
            <person name="Vacek V."/>
            <person name="Brzon O."/>
            <person name="Soukal P."/>
            <person name="Eme L."/>
            <person name="Dacks J.B."/>
            <person name="Karnkowska A."/>
            <person name="Elias M."/>
            <person name="Hampl V."/>
        </authorList>
    </citation>
    <scope>NUCLEOTIDE SEQUENCE</scope>
    <source>
        <strain evidence="10">RCP-MX</strain>
    </source>
</reference>
<comment type="caution">
    <text evidence="10">The sequence shown here is derived from an EMBL/GenBank/DDBJ whole genome shotgun (WGS) entry which is preliminary data.</text>
</comment>
<evidence type="ECO:0000313" key="10">
    <source>
        <dbReference type="EMBL" id="KAJ4457559.1"/>
    </source>
</evidence>
<evidence type="ECO:0000256" key="3">
    <source>
        <dbReference type="ARBA" id="ARBA00022989"/>
    </source>
</evidence>